<evidence type="ECO:0000259" key="11">
    <source>
        <dbReference type="Pfam" id="PF13456"/>
    </source>
</evidence>
<keyword evidence="10" id="KW-0472">Membrane</keyword>
<keyword evidence="7 9" id="KW-0503">Monooxygenase</keyword>
<dbReference type="GO" id="GO:0004497">
    <property type="term" value="F:monooxygenase activity"/>
    <property type="evidence" value="ECO:0007669"/>
    <property type="project" value="UniProtKB-KW"/>
</dbReference>
<dbReference type="PANTHER" id="PTHR47951">
    <property type="entry name" value="OS08G0547900 PROTEIN"/>
    <property type="match status" value="1"/>
</dbReference>
<comment type="caution">
    <text evidence="12">The sequence shown here is derived from an EMBL/GenBank/DDBJ whole genome shotgun (WGS) entry which is preliminary data.</text>
</comment>
<feature type="transmembrane region" description="Helical" evidence="10">
    <location>
        <begin position="23"/>
        <end position="45"/>
    </location>
</feature>
<dbReference type="InterPro" id="IPR002401">
    <property type="entry name" value="Cyt_P450_E_grp-I"/>
</dbReference>
<dbReference type="GO" id="GO:0016705">
    <property type="term" value="F:oxidoreductase activity, acting on paired donors, with incorporation or reduction of molecular oxygen"/>
    <property type="evidence" value="ECO:0007669"/>
    <property type="project" value="InterPro"/>
</dbReference>
<keyword evidence="10" id="KW-1133">Transmembrane helix</keyword>
<organism evidence="12 13">
    <name type="scientific">Gossypium harknessii</name>
    <dbReference type="NCBI Taxonomy" id="34285"/>
    <lineage>
        <taxon>Eukaryota</taxon>
        <taxon>Viridiplantae</taxon>
        <taxon>Streptophyta</taxon>
        <taxon>Embryophyta</taxon>
        <taxon>Tracheophyta</taxon>
        <taxon>Spermatophyta</taxon>
        <taxon>Magnoliopsida</taxon>
        <taxon>eudicotyledons</taxon>
        <taxon>Gunneridae</taxon>
        <taxon>Pentapetalae</taxon>
        <taxon>rosids</taxon>
        <taxon>malvids</taxon>
        <taxon>Malvales</taxon>
        <taxon>Malvaceae</taxon>
        <taxon>Malvoideae</taxon>
        <taxon>Gossypium</taxon>
    </lineage>
</organism>
<dbReference type="PRINTS" id="PR00463">
    <property type="entry name" value="EP450I"/>
</dbReference>
<dbReference type="InterPro" id="IPR001128">
    <property type="entry name" value="Cyt_P450"/>
</dbReference>
<dbReference type="PROSITE" id="PS00086">
    <property type="entry name" value="CYTOCHROME_P450"/>
    <property type="match status" value="1"/>
</dbReference>
<dbReference type="OrthoDB" id="2789670at2759"/>
<evidence type="ECO:0000313" key="12">
    <source>
        <dbReference type="EMBL" id="MBA0813770.1"/>
    </source>
</evidence>
<dbReference type="InterPro" id="IPR044730">
    <property type="entry name" value="RNase_H-like_dom_plant"/>
</dbReference>
<dbReference type="Gene3D" id="1.10.630.10">
    <property type="entry name" value="Cytochrome P450"/>
    <property type="match status" value="1"/>
</dbReference>
<keyword evidence="5 9" id="KW-0560">Oxidoreductase</keyword>
<sequence length="610" mass="68202">MSNFYVKVVVLASNGRLPGGDGLAAFTITEVAVTLTVATLVIIYFSRLVKNFIIKTKPPPLPPGPPGLPILGHLLFIKPDFLQYVTKQSKIHGPIIKLQLGRKVYVIISSPSIAKQILKDHDAIFANRDVPAAAVTGTYGGLDILWRPNGPGLHKLRKLVVREIMSKEGLDACYEFRRREIRHTVKNILGKIGLPINLSEQIFLTMLSVTISMLWGGSLNGEEAKLGLEFKDRVEVFVGLFGEPNVSDIFPVLKPLDLQGIESKTKKHMSWFYGFFESVIEQRTKLGEGPKMAGSKDFLQQLLELNQRGDAKTSISIKEIKALLLDMIIGSTDTTSTTMEWAMTELLRHPNKLRRVTEELDAIIGDQTSVEESHLPRLAYLEAVLKETFRIHPPAPLLFPHMSSETTIVAGYTIPKNSNIFFNVWAIQRDAEFWEDPLRFEPERFLKDTEKRNYTGNCFHFFPFGSGRRICVGIPLAEKIMMQILATLLHCFEWELPNGRKPDVKEKLQLVLSKAEPLVVVPIINCDGALDVKNGKADVGVICRDCTGMVLDGATERVIADEAEVVEAMTVTKGVEFAVKNIWENVLLETDSLIVFSKIKKKMILIESGN</sequence>
<dbReference type="CDD" id="cd06222">
    <property type="entry name" value="RNase_H_like"/>
    <property type="match status" value="1"/>
</dbReference>
<dbReference type="InterPro" id="IPR002156">
    <property type="entry name" value="RNaseH_domain"/>
</dbReference>
<dbReference type="GO" id="GO:0005506">
    <property type="term" value="F:iron ion binding"/>
    <property type="evidence" value="ECO:0007669"/>
    <property type="project" value="InterPro"/>
</dbReference>
<keyword evidence="3 8" id="KW-0349">Heme</keyword>
<dbReference type="GO" id="GO:0020037">
    <property type="term" value="F:heme binding"/>
    <property type="evidence" value="ECO:0007669"/>
    <property type="project" value="InterPro"/>
</dbReference>
<evidence type="ECO:0000256" key="5">
    <source>
        <dbReference type="ARBA" id="ARBA00023002"/>
    </source>
</evidence>
<feature type="binding site" description="axial binding residue" evidence="8">
    <location>
        <position position="471"/>
    </location>
    <ligand>
        <name>heme</name>
        <dbReference type="ChEBI" id="CHEBI:30413"/>
    </ligand>
    <ligandPart>
        <name>Fe</name>
        <dbReference type="ChEBI" id="CHEBI:18248"/>
    </ligandPart>
</feature>
<dbReference type="Pfam" id="PF13456">
    <property type="entry name" value="RVT_3"/>
    <property type="match status" value="1"/>
</dbReference>
<keyword evidence="4 8" id="KW-0479">Metal-binding</keyword>
<dbReference type="GO" id="GO:0003676">
    <property type="term" value="F:nucleic acid binding"/>
    <property type="evidence" value="ECO:0007669"/>
    <property type="project" value="InterPro"/>
</dbReference>
<dbReference type="InterPro" id="IPR017972">
    <property type="entry name" value="Cyt_P450_CS"/>
</dbReference>
<proteinExistence type="inferred from homology"/>
<keyword evidence="13" id="KW-1185">Reference proteome</keyword>
<gene>
    <name evidence="12" type="ORF">Gohar_027593</name>
</gene>
<dbReference type="InterPro" id="IPR036396">
    <property type="entry name" value="Cyt_P450_sf"/>
</dbReference>
<dbReference type="FunFam" id="1.10.630.10:FF:000126">
    <property type="entry name" value="Predicted protein"/>
    <property type="match status" value="1"/>
</dbReference>
<dbReference type="AlphaFoldDB" id="A0A7J9HVA2"/>
<evidence type="ECO:0000256" key="1">
    <source>
        <dbReference type="ARBA" id="ARBA00001971"/>
    </source>
</evidence>
<evidence type="ECO:0000256" key="6">
    <source>
        <dbReference type="ARBA" id="ARBA00023004"/>
    </source>
</evidence>
<dbReference type="InterPro" id="IPR036397">
    <property type="entry name" value="RNaseH_sf"/>
</dbReference>
<keyword evidence="6 8" id="KW-0408">Iron</keyword>
<dbReference type="GO" id="GO:0004523">
    <property type="term" value="F:RNA-DNA hybrid ribonuclease activity"/>
    <property type="evidence" value="ECO:0007669"/>
    <property type="project" value="InterPro"/>
</dbReference>
<dbReference type="Pfam" id="PF00067">
    <property type="entry name" value="p450"/>
    <property type="match status" value="1"/>
</dbReference>
<dbReference type="PRINTS" id="PR00385">
    <property type="entry name" value="P450"/>
</dbReference>
<dbReference type="EMBL" id="JABFAD010000011">
    <property type="protein sequence ID" value="MBA0813770.1"/>
    <property type="molecule type" value="Genomic_DNA"/>
</dbReference>
<evidence type="ECO:0000256" key="7">
    <source>
        <dbReference type="ARBA" id="ARBA00023033"/>
    </source>
</evidence>
<dbReference type="Gene3D" id="3.30.420.10">
    <property type="entry name" value="Ribonuclease H-like superfamily/Ribonuclease H"/>
    <property type="match status" value="1"/>
</dbReference>
<feature type="domain" description="RNase H type-1" evidence="11">
    <location>
        <begin position="525"/>
        <end position="602"/>
    </location>
</feature>
<dbReference type="PANTHER" id="PTHR47951:SF8">
    <property type="entry name" value="CYTOCHROME P450 93A2-LIKE"/>
    <property type="match status" value="1"/>
</dbReference>
<comment type="similarity">
    <text evidence="2 9">Belongs to the cytochrome P450 family.</text>
</comment>
<dbReference type="Proteomes" id="UP000593560">
    <property type="component" value="Unassembled WGS sequence"/>
</dbReference>
<protein>
    <recommendedName>
        <fullName evidence="11">RNase H type-1 domain-containing protein</fullName>
    </recommendedName>
</protein>
<evidence type="ECO:0000256" key="4">
    <source>
        <dbReference type="ARBA" id="ARBA00022723"/>
    </source>
</evidence>
<evidence type="ECO:0000256" key="10">
    <source>
        <dbReference type="SAM" id="Phobius"/>
    </source>
</evidence>
<evidence type="ECO:0000313" key="13">
    <source>
        <dbReference type="Proteomes" id="UP000593560"/>
    </source>
</evidence>
<evidence type="ECO:0000256" key="3">
    <source>
        <dbReference type="ARBA" id="ARBA00022617"/>
    </source>
</evidence>
<evidence type="ECO:0000256" key="8">
    <source>
        <dbReference type="PIRSR" id="PIRSR602401-1"/>
    </source>
</evidence>
<evidence type="ECO:0000256" key="9">
    <source>
        <dbReference type="RuleBase" id="RU000461"/>
    </source>
</evidence>
<accession>A0A7J9HVA2</accession>
<name>A0A7J9HVA2_9ROSI</name>
<keyword evidence="10" id="KW-0812">Transmembrane</keyword>
<evidence type="ECO:0000256" key="2">
    <source>
        <dbReference type="ARBA" id="ARBA00010617"/>
    </source>
</evidence>
<dbReference type="SUPFAM" id="SSF48264">
    <property type="entry name" value="Cytochrome P450"/>
    <property type="match status" value="1"/>
</dbReference>
<reference evidence="12 13" key="1">
    <citation type="journal article" date="2019" name="Genome Biol. Evol.">
        <title>Insights into the evolution of the New World diploid cottons (Gossypium, subgenus Houzingenia) based on genome sequencing.</title>
        <authorList>
            <person name="Grover C.E."/>
            <person name="Arick M.A. 2nd"/>
            <person name="Thrash A."/>
            <person name="Conover J.L."/>
            <person name="Sanders W.S."/>
            <person name="Peterson D.G."/>
            <person name="Frelichowski J.E."/>
            <person name="Scheffler J.A."/>
            <person name="Scheffler B.E."/>
            <person name="Wendel J.F."/>
        </authorList>
    </citation>
    <scope>NUCLEOTIDE SEQUENCE [LARGE SCALE GENOMIC DNA]</scope>
    <source>
        <strain evidence="12">0</strain>
        <tissue evidence="12">Leaf</tissue>
    </source>
</reference>
<comment type="cofactor">
    <cofactor evidence="1 8">
        <name>heme</name>
        <dbReference type="ChEBI" id="CHEBI:30413"/>
    </cofactor>
</comment>